<dbReference type="PANTHER" id="PTHR43187">
    <property type="entry name" value="GLUTAMINE AMIDOTRANSFERASE DUG3-RELATED"/>
    <property type="match status" value="1"/>
</dbReference>
<evidence type="ECO:0000313" key="3">
    <source>
        <dbReference type="EMBL" id="ABD27320.1"/>
    </source>
</evidence>
<dbReference type="PROSITE" id="PS51278">
    <property type="entry name" value="GATASE_TYPE_2"/>
    <property type="match status" value="1"/>
</dbReference>
<dbReference type="KEGG" id="nar:Saro_2884"/>
<dbReference type="EMBL" id="CP000248">
    <property type="protein sequence ID" value="ABD27320.1"/>
    <property type="molecule type" value="Genomic_DNA"/>
</dbReference>
<dbReference type="Pfam" id="PF13230">
    <property type="entry name" value="GATase_4"/>
    <property type="match status" value="1"/>
</dbReference>
<evidence type="ECO:0000259" key="2">
    <source>
        <dbReference type="PROSITE" id="PS51278"/>
    </source>
</evidence>
<accession>Q2G4A3</accession>
<dbReference type="HOGENOM" id="CLU_042555_0_1_5"/>
<keyword evidence="4" id="KW-1185">Reference proteome</keyword>
<dbReference type="STRING" id="279238.Saro_2884"/>
<dbReference type="SUPFAM" id="SSF56235">
    <property type="entry name" value="N-terminal nucleophile aminohydrolases (Ntn hydrolases)"/>
    <property type="match status" value="1"/>
</dbReference>
<dbReference type="Gene3D" id="3.60.20.10">
    <property type="entry name" value="Glutamine Phosphoribosylpyrophosphate, subunit 1, domain 1"/>
    <property type="match status" value="1"/>
</dbReference>
<proteinExistence type="predicted"/>
<protein>
    <recommendedName>
        <fullName evidence="2">Glutamine amidotransferase type-2 domain-containing protein</fullName>
    </recommendedName>
</protein>
<sequence length="304" mass="33705">MCRILGYLGTPVLLEDLLYAPDSSLLNQTIGAQMLQMLNLAGFGMAAWDPASHDPHLPFRYRTTQVALFDRNLKALAGKLRPGALLAHIRGVPYNSTVQINEQNCHPFRFEGVPLAMAHNGDLAGFREMRFDLAPHVRPEFARQIQGSTDSEWIYALAVSALDDPAGVNEPDAILAAIRRALSILRDARARHGITRSSSTNLMFCDGVNLVAVRFTFDFGRFDAGKLQGTTEYLSMWYTFGRDYGLHDGEWKLTGGAASADSVMVASEPLTRDFATWIEVPEYSALIVRHEGARRRAEIHALEV</sequence>
<reference evidence="4" key="1">
    <citation type="submission" date="2006-01" db="EMBL/GenBank/DDBJ databases">
        <title>Complete sequence of Novosphingobium aromaticivorans DSM 12444.</title>
        <authorList>
            <consortium name="US DOE Joint Genome Institute"/>
            <person name="Copeland A."/>
            <person name="Lucas S."/>
            <person name="Lapidus A."/>
            <person name="Barry K."/>
            <person name="Detter J.C."/>
            <person name="Glavina T."/>
            <person name="Hammon N."/>
            <person name="Israni S."/>
            <person name="Pitluck S."/>
            <person name="Chain P."/>
            <person name="Malfatti S."/>
            <person name="Shin M."/>
            <person name="Vergez L."/>
            <person name="Schmutz J."/>
            <person name="Larimer F."/>
            <person name="Land M."/>
            <person name="Kyrpides N."/>
            <person name="Ivanova N."/>
            <person name="Fredrickson J."/>
            <person name="Balkwill D."/>
            <person name="Romine M.F."/>
            <person name="Richardson P."/>
        </authorList>
    </citation>
    <scope>NUCLEOTIDE SEQUENCE [LARGE SCALE GENOMIC DNA]</scope>
    <source>
        <strain evidence="4">ATCC 700278 / DSM 12444 / CCUG 56034 / CIP 105152 / NBRC 16084 / F199</strain>
    </source>
</reference>
<name>Q2G4A3_NOVAD</name>
<organism evidence="3 4">
    <name type="scientific">Novosphingobium aromaticivorans (strain ATCC 700278 / DSM 12444 / CCUG 56034 / CIP 105152 / NBRC 16084 / F199)</name>
    <dbReference type="NCBI Taxonomy" id="279238"/>
    <lineage>
        <taxon>Bacteria</taxon>
        <taxon>Pseudomonadati</taxon>
        <taxon>Pseudomonadota</taxon>
        <taxon>Alphaproteobacteria</taxon>
        <taxon>Sphingomonadales</taxon>
        <taxon>Sphingomonadaceae</taxon>
        <taxon>Novosphingobium</taxon>
    </lineage>
</organism>
<dbReference type="InterPro" id="IPR052373">
    <property type="entry name" value="Gamma-glu_amide_hydrolase"/>
</dbReference>
<dbReference type="InterPro" id="IPR029055">
    <property type="entry name" value="Ntn_hydrolases_N"/>
</dbReference>
<dbReference type="PANTHER" id="PTHR43187:SF1">
    <property type="entry name" value="GLUTAMINE AMIDOTRANSFERASE DUG3-RELATED"/>
    <property type="match status" value="1"/>
</dbReference>
<dbReference type="Proteomes" id="UP000009134">
    <property type="component" value="Chromosome"/>
</dbReference>
<dbReference type="InterPro" id="IPR017932">
    <property type="entry name" value="GATase_2_dom"/>
</dbReference>
<evidence type="ECO:0000313" key="4">
    <source>
        <dbReference type="Proteomes" id="UP000009134"/>
    </source>
</evidence>
<dbReference type="CDD" id="cd01908">
    <property type="entry name" value="YafJ"/>
    <property type="match status" value="1"/>
</dbReference>
<dbReference type="RefSeq" id="WP_011446524.1">
    <property type="nucleotide sequence ID" value="NC_007794.1"/>
</dbReference>
<feature type="domain" description="Glutamine amidotransferase type-2" evidence="2">
    <location>
        <begin position="2"/>
        <end position="304"/>
    </location>
</feature>
<dbReference type="InterPro" id="IPR026869">
    <property type="entry name" value="EgtC-like"/>
</dbReference>
<evidence type="ECO:0000256" key="1">
    <source>
        <dbReference type="ARBA" id="ARBA00022962"/>
    </source>
</evidence>
<gene>
    <name evidence="3" type="ordered locus">Saro_2884</name>
</gene>
<dbReference type="AlphaFoldDB" id="Q2G4A3"/>
<dbReference type="eggNOG" id="COG0121">
    <property type="taxonomic scope" value="Bacteria"/>
</dbReference>
<keyword evidence="1" id="KW-0315">Glutamine amidotransferase</keyword>